<dbReference type="GO" id="GO:0000155">
    <property type="term" value="F:phosphorelay sensor kinase activity"/>
    <property type="evidence" value="ECO:0007669"/>
    <property type="project" value="InterPro"/>
</dbReference>
<name>A0A7W7ZTS7_9BACT</name>
<dbReference type="PANTHER" id="PTHR24421">
    <property type="entry name" value="NITRATE/NITRITE SENSOR PROTEIN NARX-RELATED"/>
    <property type="match status" value="1"/>
</dbReference>
<dbReference type="Gene3D" id="2.130.10.10">
    <property type="entry name" value="YVTN repeat-like/Quinoprotein amine dehydrogenase"/>
    <property type="match status" value="3"/>
</dbReference>
<proteinExistence type="predicted"/>
<dbReference type="InterPro" id="IPR050482">
    <property type="entry name" value="Sensor_HK_TwoCompSys"/>
</dbReference>
<sequence length="991" mass="109446">MLLRHQALSTWTTEQGLPQEFITAITQTPDGFLWIGTYGGLTRFDGLHFHTFVHDAPAALHGNTSSLAVDKNGALWIGTSTGLFLYRNHLFQPIRKPGNPQSPRAVSQILPRRAGGVWVQSKSEILWADDDGAHTESLPIPANEVLDLCEDDGGRLWLALHDRVVVLQSGKIAGSYPLPKVQLLYRAPDGRLFAGDGHHLFLFTNERFVNQPHSGTEEFIQILIDRHNNLWMASGGLQGISRLAAGTMEMLGKDTGLTSNDVRVLFEDRDGDLWIGTIAGLQRLHTGVFTSFTARDGLAPGNNQYDAIFEDARDAIWAGTLEEGIARWQNDQWKTYGVREGVRRGQVRGFAEAGDKPVFAMADYGIFGWSGSDTSGRFRALPDIPAGYVTAPLRTKDGSLWFGVRREGVVRILHGKRTVYGAAQGLTDGTVWSLAADAQGDLWAGTDSGLFHWHDEHWTKDPRPVRMVYGILPRPDGSLFLGTGAGLVFYGTGKGAANWSLSQRDGLPGDAIFGLVEDGHGDLWLTAAGGICRIPRTQLDQLNSGTAKQANPEIYTLADGLKSRSILPMGQVTATQARDGHLWFATTAAPAMTSPVLKEEAPPQALLDDVTIDEKHVAPDKLTVPPGRHRLTFNFTAPSFIAPEQIRFRYRLTGWDNNWIVADTTREASYVGLPPGQYSFQVQALGRTGEAGPISEATALTLEPFFWQTRWFLFAMIALAAGLVIEITRRRTQARVERLNMRFQERATERERIASQIHDTFIQDLIGTALQLELVGLQMEEDTAVAHRSLHDLAARLRGVIARSRDIISNLHSMAAPEQGLVELLQHVDAEFRMADEPAFEVVGEGVAIELSPFIRDEVYRICREALANVFRHAAAKHVLVTVHFGSDLLRIVVADDGVGMTEQIQTNGRPGHFGLSGMRAHARRIGAKLIVQSECDHGTQVTLELELRQKTATRLNQAVRRLRQRLHAYTVIGRQSKAETEVELPTRRDG</sequence>
<comment type="caution">
    <text evidence="5">The sequence shown here is derived from an EMBL/GenBank/DDBJ whole genome shotgun (WGS) entry which is preliminary data.</text>
</comment>
<dbReference type="SUPFAM" id="SSF63829">
    <property type="entry name" value="Calcium-dependent phosphotriesterase"/>
    <property type="match status" value="3"/>
</dbReference>
<dbReference type="GO" id="GO:0046983">
    <property type="term" value="F:protein dimerization activity"/>
    <property type="evidence" value="ECO:0007669"/>
    <property type="project" value="InterPro"/>
</dbReference>
<dbReference type="InterPro" id="IPR015943">
    <property type="entry name" value="WD40/YVTN_repeat-like_dom_sf"/>
</dbReference>
<dbReference type="CDD" id="cd16917">
    <property type="entry name" value="HATPase_UhpB-NarQ-NarX-like"/>
    <property type="match status" value="1"/>
</dbReference>
<organism evidence="5 6">
    <name type="scientific">Granulicella mallensis</name>
    <dbReference type="NCBI Taxonomy" id="940614"/>
    <lineage>
        <taxon>Bacteria</taxon>
        <taxon>Pseudomonadati</taxon>
        <taxon>Acidobacteriota</taxon>
        <taxon>Terriglobia</taxon>
        <taxon>Terriglobales</taxon>
        <taxon>Acidobacteriaceae</taxon>
        <taxon>Granulicella</taxon>
    </lineage>
</organism>
<dbReference type="InterPro" id="IPR013783">
    <property type="entry name" value="Ig-like_fold"/>
</dbReference>
<dbReference type="EMBL" id="JACHIO010000022">
    <property type="protein sequence ID" value="MBB5066024.1"/>
    <property type="molecule type" value="Genomic_DNA"/>
</dbReference>
<dbReference type="Gene3D" id="3.30.565.10">
    <property type="entry name" value="Histidine kinase-like ATPase, C-terminal domain"/>
    <property type="match status" value="1"/>
</dbReference>
<dbReference type="Gene3D" id="2.60.40.10">
    <property type="entry name" value="Immunoglobulins"/>
    <property type="match status" value="1"/>
</dbReference>
<dbReference type="Gene3D" id="1.20.5.1930">
    <property type="match status" value="1"/>
</dbReference>
<dbReference type="Proteomes" id="UP000584867">
    <property type="component" value="Unassembled WGS sequence"/>
</dbReference>
<dbReference type="Pfam" id="PF02518">
    <property type="entry name" value="HATPase_c"/>
    <property type="match status" value="1"/>
</dbReference>
<dbReference type="InterPro" id="IPR003594">
    <property type="entry name" value="HATPase_dom"/>
</dbReference>
<dbReference type="Pfam" id="PF07730">
    <property type="entry name" value="HisKA_3"/>
    <property type="match status" value="1"/>
</dbReference>
<feature type="domain" description="Histidine kinase/HSP90-like ATPase" evidence="4">
    <location>
        <begin position="854"/>
        <end position="950"/>
    </location>
</feature>
<dbReference type="InterPro" id="IPR036890">
    <property type="entry name" value="HATPase_C_sf"/>
</dbReference>
<evidence type="ECO:0000313" key="6">
    <source>
        <dbReference type="Proteomes" id="UP000584867"/>
    </source>
</evidence>
<dbReference type="PANTHER" id="PTHR24421:SF62">
    <property type="entry name" value="SENSORY TRANSDUCTION HISTIDINE KINASE"/>
    <property type="match status" value="1"/>
</dbReference>
<dbReference type="Pfam" id="PF07495">
    <property type="entry name" value="Y_Y_Y"/>
    <property type="match status" value="1"/>
</dbReference>
<accession>A0A7W7ZTS7</accession>
<evidence type="ECO:0000259" key="4">
    <source>
        <dbReference type="SMART" id="SM00387"/>
    </source>
</evidence>
<evidence type="ECO:0000256" key="1">
    <source>
        <dbReference type="ARBA" id="ARBA00022679"/>
    </source>
</evidence>
<dbReference type="SMART" id="SM00387">
    <property type="entry name" value="HATPase_c"/>
    <property type="match status" value="1"/>
</dbReference>
<gene>
    <name evidence="5" type="ORF">HDF15_004394</name>
</gene>
<keyword evidence="1" id="KW-0808">Transferase</keyword>
<dbReference type="InterPro" id="IPR011110">
    <property type="entry name" value="Reg_prop"/>
</dbReference>
<reference evidence="5 6" key="1">
    <citation type="submission" date="2020-08" db="EMBL/GenBank/DDBJ databases">
        <title>Genomic Encyclopedia of Type Strains, Phase IV (KMG-V): Genome sequencing to study the core and pangenomes of soil and plant-associated prokaryotes.</title>
        <authorList>
            <person name="Whitman W."/>
        </authorList>
    </citation>
    <scope>NUCLEOTIDE SEQUENCE [LARGE SCALE GENOMIC DNA]</scope>
    <source>
        <strain evidence="5 6">X5P3</strain>
    </source>
</reference>
<dbReference type="AlphaFoldDB" id="A0A7W7ZTS7"/>
<dbReference type="GO" id="GO:0016020">
    <property type="term" value="C:membrane"/>
    <property type="evidence" value="ECO:0007669"/>
    <property type="project" value="InterPro"/>
</dbReference>
<dbReference type="InterPro" id="IPR011712">
    <property type="entry name" value="Sig_transdc_His_kin_sub3_dim/P"/>
</dbReference>
<evidence type="ECO:0000256" key="2">
    <source>
        <dbReference type="ARBA" id="ARBA00022777"/>
    </source>
</evidence>
<keyword evidence="3" id="KW-0902">Two-component regulatory system</keyword>
<evidence type="ECO:0000313" key="5">
    <source>
        <dbReference type="EMBL" id="MBB5066024.1"/>
    </source>
</evidence>
<protein>
    <submittedName>
        <fullName evidence="5">Signal transduction histidine kinase/ligand-binding sensor domain-containing protein</fullName>
    </submittedName>
</protein>
<dbReference type="SUPFAM" id="SSF55874">
    <property type="entry name" value="ATPase domain of HSP90 chaperone/DNA topoisomerase II/histidine kinase"/>
    <property type="match status" value="1"/>
</dbReference>
<dbReference type="Pfam" id="PF07494">
    <property type="entry name" value="Reg_prop"/>
    <property type="match status" value="3"/>
</dbReference>
<evidence type="ECO:0000256" key="3">
    <source>
        <dbReference type="ARBA" id="ARBA00023012"/>
    </source>
</evidence>
<keyword evidence="2 5" id="KW-0418">Kinase</keyword>
<dbReference type="RefSeq" id="WP_184259219.1">
    <property type="nucleotide sequence ID" value="NZ_JACHIO010000022.1"/>
</dbReference>
<dbReference type="InterPro" id="IPR011123">
    <property type="entry name" value="Y_Y_Y"/>
</dbReference>